<keyword evidence="3" id="KW-1185">Reference proteome</keyword>
<dbReference type="GO" id="GO:0003700">
    <property type="term" value="F:DNA-binding transcription factor activity"/>
    <property type="evidence" value="ECO:0007669"/>
    <property type="project" value="TreeGrafter"/>
</dbReference>
<evidence type="ECO:0000313" key="2">
    <source>
        <dbReference type="EMBL" id="BBZ41457.1"/>
    </source>
</evidence>
<organism evidence="2 3">
    <name type="scientific">Mycobacterium conspicuum</name>
    <dbReference type="NCBI Taxonomy" id="44010"/>
    <lineage>
        <taxon>Bacteria</taxon>
        <taxon>Bacillati</taxon>
        <taxon>Actinomycetota</taxon>
        <taxon>Actinomycetes</taxon>
        <taxon>Mycobacteriales</taxon>
        <taxon>Mycobacteriaceae</taxon>
        <taxon>Mycobacterium</taxon>
    </lineage>
</organism>
<keyword evidence="1" id="KW-0238">DNA-binding</keyword>
<protein>
    <submittedName>
        <fullName evidence="2">TetR family transcriptional regulator</fullName>
    </submittedName>
</protein>
<dbReference type="InterPro" id="IPR009057">
    <property type="entry name" value="Homeodomain-like_sf"/>
</dbReference>
<dbReference type="PANTHER" id="PTHR30055">
    <property type="entry name" value="HTH-TYPE TRANSCRIPTIONAL REGULATOR RUTR"/>
    <property type="match status" value="1"/>
</dbReference>
<dbReference type="InterPro" id="IPR050109">
    <property type="entry name" value="HTH-type_TetR-like_transc_reg"/>
</dbReference>
<sequence length="237" mass="26910">MTSARRIGAPDAKNRVLLLDAAEQLMIEEGYAAVTSRRLAHKAGLKPQLVHYYFRTMEALFLEVFRRRAEEALEVHARLLQSPQPLWALWRFGTDPAFTRISMEFMALANHRKEMRAEIAYYAERFREDQRQAVTIALERYGPKVKADGIEMPPVVWSVLMSSLSRFLVLEQSVGISGGHAETKELVESYLRRLEGEPQPIEGIPETWVVHQFRIEQSTPLGPSLDTTTAPSTASSQ</sequence>
<dbReference type="Pfam" id="PF00440">
    <property type="entry name" value="TetR_N"/>
    <property type="match status" value="1"/>
</dbReference>
<dbReference type="EMBL" id="AP022613">
    <property type="protein sequence ID" value="BBZ41457.1"/>
    <property type="molecule type" value="Genomic_DNA"/>
</dbReference>
<dbReference type="AlphaFoldDB" id="A0A1X1T0J9"/>
<reference evidence="2 3" key="1">
    <citation type="journal article" date="2019" name="Emerg. Microbes Infect.">
        <title>Comprehensive subspecies identification of 175 nontuberculous mycobacteria species based on 7547 genomic profiles.</title>
        <authorList>
            <person name="Matsumoto Y."/>
            <person name="Kinjo T."/>
            <person name="Motooka D."/>
            <person name="Nabeya D."/>
            <person name="Jung N."/>
            <person name="Uechi K."/>
            <person name="Horii T."/>
            <person name="Iida T."/>
            <person name="Fujita J."/>
            <person name="Nakamura S."/>
        </authorList>
    </citation>
    <scope>NUCLEOTIDE SEQUENCE [LARGE SCALE GENOMIC DNA]</scope>
    <source>
        <strain evidence="2 3">JCM 14738</strain>
    </source>
</reference>
<dbReference type="STRING" id="44010.AWC00_22490"/>
<proteinExistence type="predicted"/>
<dbReference type="Proteomes" id="UP000467385">
    <property type="component" value="Chromosome"/>
</dbReference>
<evidence type="ECO:0000256" key="1">
    <source>
        <dbReference type="ARBA" id="ARBA00023125"/>
    </source>
</evidence>
<evidence type="ECO:0000313" key="3">
    <source>
        <dbReference type="Proteomes" id="UP000467385"/>
    </source>
</evidence>
<dbReference type="OrthoDB" id="3474596at2"/>
<dbReference type="Gene3D" id="1.10.357.10">
    <property type="entry name" value="Tetracycline Repressor, domain 2"/>
    <property type="match status" value="1"/>
</dbReference>
<dbReference type="InterPro" id="IPR001647">
    <property type="entry name" value="HTH_TetR"/>
</dbReference>
<name>A0A1X1T0J9_9MYCO</name>
<dbReference type="SUPFAM" id="SSF46689">
    <property type="entry name" value="Homeodomain-like"/>
    <property type="match status" value="1"/>
</dbReference>
<dbReference type="GO" id="GO:0000976">
    <property type="term" value="F:transcription cis-regulatory region binding"/>
    <property type="evidence" value="ECO:0007669"/>
    <property type="project" value="TreeGrafter"/>
</dbReference>
<dbReference type="PRINTS" id="PR00455">
    <property type="entry name" value="HTHTETR"/>
</dbReference>
<gene>
    <name evidence="2" type="ORF">MCNS_45200</name>
</gene>
<dbReference type="RefSeq" id="WP_085234994.1">
    <property type="nucleotide sequence ID" value="NZ_AP022613.1"/>
</dbReference>
<dbReference type="PANTHER" id="PTHR30055:SF235">
    <property type="entry name" value="TRANSCRIPTIONAL REGULATORY PROTEIN"/>
    <property type="match status" value="1"/>
</dbReference>
<dbReference type="PROSITE" id="PS50977">
    <property type="entry name" value="HTH_TETR_2"/>
    <property type="match status" value="1"/>
</dbReference>
<accession>A0A1X1T0J9</accession>